<keyword evidence="4" id="KW-0201">Cytochrome c-type biogenesis</keyword>
<name>A0ABR9BCU2_9RHOO</name>
<comment type="caution">
    <text evidence="9">The sequence shown here is derived from an EMBL/GenBank/DDBJ whole genome shotgun (WGS) entry which is preliminary data.</text>
</comment>
<evidence type="ECO:0000256" key="7">
    <source>
        <dbReference type="ARBA" id="ARBA00023136"/>
    </source>
</evidence>
<feature type="domain" description="ABC transporter" evidence="8">
    <location>
        <begin position="2"/>
        <end position="208"/>
    </location>
</feature>
<keyword evidence="10" id="KW-1185">Reference proteome</keyword>
<evidence type="ECO:0000313" key="10">
    <source>
        <dbReference type="Proteomes" id="UP000603602"/>
    </source>
</evidence>
<evidence type="ECO:0000256" key="3">
    <source>
        <dbReference type="ARBA" id="ARBA00022741"/>
    </source>
</evidence>
<dbReference type="InterPro" id="IPR017871">
    <property type="entry name" value="ABC_transporter-like_CS"/>
</dbReference>
<dbReference type="Pfam" id="PF00005">
    <property type="entry name" value="ABC_tran"/>
    <property type="match status" value="1"/>
</dbReference>
<dbReference type="SUPFAM" id="SSF52540">
    <property type="entry name" value="P-loop containing nucleoside triphosphate hydrolases"/>
    <property type="match status" value="1"/>
</dbReference>
<evidence type="ECO:0000256" key="1">
    <source>
        <dbReference type="ARBA" id="ARBA00022448"/>
    </source>
</evidence>
<dbReference type="EMBL" id="JACYTO010000002">
    <property type="protein sequence ID" value="MBD8504150.1"/>
    <property type="molecule type" value="Genomic_DNA"/>
</dbReference>
<keyword evidence="1" id="KW-0813">Transport</keyword>
<evidence type="ECO:0000256" key="2">
    <source>
        <dbReference type="ARBA" id="ARBA00022475"/>
    </source>
</evidence>
<evidence type="ECO:0000256" key="4">
    <source>
        <dbReference type="ARBA" id="ARBA00022748"/>
    </source>
</evidence>
<dbReference type="NCBIfam" id="TIGR01189">
    <property type="entry name" value="ccmA"/>
    <property type="match status" value="1"/>
</dbReference>
<keyword evidence="3" id="KW-0547">Nucleotide-binding</keyword>
<dbReference type="Proteomes" id="UP000603602">
    <property type="component" value="Unassembled WGS sequence"/>
</dbReference>
<accession>A0ABR9BCU2</accession>
<keyword evidence="5" id="KW-0067">ATP-binding</keyword>
<keyword evidence="6" id="KW-1278">Translocase</keyword>
<keyword evidence="2" id="KW-1003">Cell membrane</keyword>
<protein>
    <submittedName>
        <fullName evidence="9">Cytochrome c biogenesis heme-transporting ATPase CcmA</fullName>
    </submittedName>
</protein>
<organism evidence="9 10">
    <name type="scientific">Thauera sedimentorum</name>
    <dbReference type="NCBI Taxonomy" id="2767595"/>
    <lineage>
        <taxon>Bacteria</taxon>
        <taxon>Pseudomonadati</taxon>
        <taxon>Pseudomonadota</taxon>
        <taxon>Betaproteobacteria</taxon>
        <taxon>Rhodocyclales</taxon>
        <taxon>Zoogloeaceae</taxon>
        <taxon>Thauera</taxon>
    </lineage>
</organism>
<dbReference type="PANTHER" id="PTHR43499">
    <property type="entry name" value="ABC TRANSPORTER I FAMILY MEMBER 1"/>
    <property type="match status" value="1"/>
</dbReference>
<dbReference type="PROSITE" id="PS50893">
    <property type="entry name" value="ABC_TRANSPORTER_2"/>
    <property type="match status" value="1"/>
</dbReference>
<dbReference type="InterPro" id="IPR003439">
    <property type="entry name" value="ABC_transporter-like_ATP-bd"/>
</dbReference>
<dbReference type="NCBIfam" id="NF010061">
    <property type="entry name" value="PRK13538.1"/>
    <property type="match status" value="1"/>
</dbReference>
<dbReference type="InterPro" id="IPR027417">
    <property type="entry name" value="P-loop_NTPase"/>
</dbReference>
<dbReference type="RefSeq" id="WP_187718924.1">
    <property type="nucleotide sequence ID" value="NZ_JACTAH010000002.1"/>
</dbReference>
<evidence type="ECO:0000259" key="8">
    <source>
        <dbReference type="PROSITE" id="PS50893"/>
    </source>
</evidence>
<evidence type="ECO:0000256" key="5">
    <source>
        <dbReference type="ARBA" id="ARBA00022840"/>
    </source>
</evidence>
<gene>
    <name evidence="9" type="primary">ccmA</name>
    <name evidence="9" type="ORF">IFO67_14735</name>
</gene>
<dbReference type="PROSITE" id="PS00211">
    <property type="entry name" value="ABC_TRANSPORTER_1"/>
    <property type="match status" value="1"/>
</dbReference>
<proteinExistence type="predicted"/>
<dbReference type="InterPro" id="IPR005895">
    <property type="entry name" value="ABC_transptr_haem_export_CcmA"/>
</dbReference>
<dbReference type="Gene3D" id="3.40.50.300">
    <property type="entry name" value="P-loop containing nucleotide triphosphate hydrolases"/>
    <property type="match status" value="1"/>
</dbReference>
<evidence type="ECO:0000256" key="6">
    <source>
        <dbReference type="ARBA" id="ARBA00022967"/>
    </source>
</evidence>
<dbReference type="SMART" id="SM00382">
    <property type="entry name" value="AAA"/>
    <property type="match status" value="1"/>
</dbReference>
<keyword evidence="7" id="KW-0472">Membrane</keyword>
<reference evidence="10" key="1">
    <citation type="submission" date="2023-07" db="EMBL/GenBank/DDBJ databases">
        <title>Thauera sp. CAU 1555 isolated from sand of Yaerae Beach.</title>
        <authorList>
            <person name="Kim W."/>
        </authorList>
    </citation>
    <scope>NUCLEOTIDE SEQUENCE [LARGE SCALE GENOMIC DNA]</scope>
    <source>
        <strain evidence="10">CAU 1555</strain>
    </source>
</reference>
<dbReference type="PANTHER" id="PTHR43499:SF1">
    <property type="entry name" value="ABC TRANSPORTER I FAMILY MEMBER 1"/>
    <property type="match status" value="1"/>
</dbReference>
<sequence length="209" mass="22486">MLQATDLACLKGDRLLFRGLALTLGPGDMLRVAGPNGVGKTSLLRLLTGLTWPEAGEVAWHGVPVRREREAFHRALLYLGHAAALNDLLSPLENLRFACAAAGDEDVDEERCAQALVRIGLARQLDLPARVLSQGQRRRVGLARLFLSAHRPLWVLDEPFTALDVNAVAELATTLSDHCAAGGTVVLTTHQEAPFARAPQVLDLGAYAC</sequence>
<dbReference type="InterPro" id="IPR003593">
    <property type="entry name" value="AAA+_ATPase"/>
</dbReference>
<evidence type="ECO:0000313" key="9">
    <source>
        <dbReference type="EMBL" id="MBD8504150.1"/>
    </source>
</evidence>